<dbReference type="OrthoDB" id="5219036at2759"/>
<accession>A0A194VBN5</accession>
<feature type="chain" id="PRO_5008266346" evidence="1">
    <location>
        <begin position="19"/>
        <end position="106"/>
    </location>
</feature>
<dbReference type="Proteomes" id="UP000078576">
    <property type="component" value="Unassembled WGS sequence"/>
</dbReference>
<evidence type="ECO:0000313" key="3">
    <source>
        <dbReference type="Proteomes" id="UP000078576"/>
    </source>
</evidence>
<dbReference type="AlphaFoldDB" id="A0A194VBN5"/>
<evidence type="ECO:0000256" key="1">
    <source>
        <dbReference type="SAM" id="SignalP"/>
    </source>
</evidence>
<name>A0A194VBN5_CYTMA</name>
<dbReference type="EMBL" id="KN714769">
    <property type="protein sequence ID" value="KUI61196.1"/>
    <property type="molecule type" value="Genomic_DNA"/>
</dbReference>
<protein>
    <submittedName>
        <fullName evidence="2">Uncharacterized protein</fullName>
    </submittedName>
</protein>
<sequence length="106" mass="11331">MKLPTMTLLVALISSTAANEWTLYCGISCSDGTAIASGSDYQAASCTNLDSSYEYCYFESDESWYYAVVYQNVDCVVSSDGPETPIPPGGCTSAGDFNSYQVALNL</sequence>
<proteinExistence type="predicted"/>
<gene>
    <name evidence="2" type="ORF">VP1G_08374</name>
</gene>
<organism evidence="2 3">
    <name type="scientific">Cytospora mali</name>
    <name type="common">Apple Valsa canker fungus</name>
    <name type="synonym">Valsa mali</name>
    <dbReference type="NCBI Taxonomy" id="578113"/>
    <lineage>
        <taxon>Eukaryota</taxon>
        <taxon>Fungi</taxon>
        <taxon>Dikarya</taxon>
        <taxon>Ascomycota</taxon>
        <taxon>Pezizomycotina</taxon>
        <taxon>Sordariomycetes</taxon>
        <taxon>Sordariomycetidae</taxon>
        <taxon>Diaporthales</taxon>
        <taxon>Cytosporaceae</taxon>
        <taxon>Cytospora</taxon>
    </lineage>
</organism>
<evidence type="ECO:0000313" key="2">
    <source>
        <dbReference type="EMBL" id="KUI61196.1"/>
    </source>
</evidence>
<feature type="signal peptide" evidence="1">
    <location>
        <begin position="1"/>
        <end position="18"/>
    </location>
</feature>
<reference evidence="3" key="1">
    <citation type="submission" date="2014-12" db="EMBL/GenBank/DDBJ databases">
        <title>Genome Sequence of Valsa Canker Pathogens Uncovers a Specific Adaption of Colonization on Woody Bark.</title>
        <authorList>
            <person name="Yin Z."/>
            <person name="Liu H."/>
            <person name="Gao X."/>
            <person name="Li Z."/>
            <person name="Song N."/>
            <person name="Ke X."/>
            <person name="Dai Q."/>
            <person name="Wu Y."/>
            <person name="Sun Y."/>
            <person name="Xu J.-R."/>
            <person name="Kang Z.K."/>
            <person name="Wang L."/>
            <person name="Huang L."/>
        </authorList>
    </citation>
    <scope>NUCLEOTIDE SEQUENCE [LARGE SCALE GENOMIC DNA]</scope>
    <source>
        <strain evidence="3">SXYL134</strain>
    </source>
</reference>
<keyword evidence="1" id="KW-0732">Signal</keyword>
<keyword evidence="3" id="KW-1185">Reference proteome</keyword>